<dbReference type="EMBL" id="VIVQ01000001">
    <property type="protein sequence ID" value="TWE12741.1"/>
    <property type="molecule type" value="Genomic_DNA"/>
</dbReference>
<feature type="chain" id="PRO_5021723818" description="DUF4352 domain-containing protein" evidence="3">
    <location>
        <begin position="24"/>
        <end position="196"/>
    </location>
</feature>
<feature type="signal peptide" evidence="3">
    <location>
        <begin position="1"/>
        <end position="23"/>
    </location>
</feature>
<dbReference type="Gene3D" id="2.60.40.1240">
    <property type="match status" value="1"/>
</dbReference>
<organism evidence="4 5">
    <name type="scientific">Rudaeicoccus suwonensis</name>
    <dbReference type="NCBI Taxonomy" id="657409"/>
    <lineage>
        <taxon>Bacteria</taxon>
        <taxon>Bacillati</taxon>
        <taxon>Actinomycetota</taxon>
        <taxon>Actinomycetes</taxon>
        <taxon>Micrococcales</taxon>
        <taxon>Dermacoccaceae</taxon>
        <taxon>Rudaeicoccus</taxon>
    </lineage>
</organism>
<comment type="caution">
    <text evidence="4">The sequence shown here is derived from an EMBL/GenBank/DDBJ whole genome shotgun (WGS) entry which is preliminary data.</text>
</comment>
<keyword evidence="5" id="KW-1185">Reference proteome</keyword>
<evidence type="ECO:0000313" key="4">
    <source>
        <dbReference type="EMBL" id="TWE12741.1"/>
    </source>
</evidence>
<feature type="compositionally biased region" description="Low complexity" evidence="2">
    <location>
        <begin position="37"/>
        <end position="52"/>
    </location>
</feature>
<evidence type="ECO:0008006" key="6">
    <source>
        <dbReference type="Google" id="ProtNLM"/>
    </source>
</evidence>
<reference evidence="4 5" key="1">
    <citation type="submission" date="2019-06" db="EMBL/GenBank/DDBJ databases">
        <title>Sequencing the genomes of 1000 actinobacteria strains.</title>
        <authorList>
            <person name="Klenk H.-P."/>
        </authorList>
    </citation>
    <scope>NUCLEOTIDE SEQUENCE [LARGE SCALE GENOMIC DNA]</scope>
    <source>
        <strain evidence="4 5">DSM 19560</strain>
    </source>
</reference>
<evidence type="ECO:0000313" key="5">
    <source>
        <dbReference type="Proteomes" id="UP000318297"/>
    </source>
</evidence>
<proteinExistence type="predicted"/>
<keyword evidence="1 3" id="KW-0732">Signal</keyword>
<gene>
    <name evidence="4" type="ORF">BKA23_1558</name>
</gene>
<dbReference type="PROSITE" id="PS51257">
    <property type="entry name" value="PROKAR_LIPOPROTEIN"/>
    <property type="match status" value="1"/>
</dbReference>
<sequence>MNKSGVLITVLPLALLTGCSASSAPSVSAPSTASSAAASASVPSGPTTSAPSRSIPAATSSQESGTIPFGATYKDSADNLDITLSPLEAYTPSEYAAATPIAGGKFRKFTVTVVNTGDTSFDSSGLYFQATAGTQEVQPVIDVESNVGVSDASILPGRTLKWVEAFPVLIGQPLTVELQSLSNFDAPTPTWDGTVQ</sequence>
<protein>
    <recommendedName>
        <fullName evidence="6">DUF4352 domain-containing protein</fullName>
    </recommendedName>
</protein>
<evidence type="ECO:0000256" key="1">
    <source>
        <dbReference type="ARBA" id="ARBA00022729"/>
    </source>
</evidence>
<dbReference type="InterPro" id="IPR029050">
    <property type="entry name" value="Immunoprotect_excell_Ig-like"/>
</dbReference>
<dbReference type="AlphaFoldDB" id="A0A561EAV7"/>
<accession>A0A561EAV7</accession>
<dbReference type="Proteomes" id="UP000318297">
    <property type="component" value="Unassembled WGS sequence"/>
</dbReference>
<evidence type="ECO:0000256" key="2">
    <source>
        <dbReference type="SAM" id="MobiDB-lite"/>
    </source>
</evidence>
<evidence type="ECO:0000256" key="3">
    <source>
        <dbReference type="SAM" id="SignalP"/>
    </source>
</evidence>
<name>A0A561EAV7_9MICO</name>
<feature type="region of interest" description="Disordered" evidence="2">
    <location>
        <begin position="37"/>
        <end position="70"/>
    </location>
</feature>